<accession>A0ABP0W4N8</accession>
<keyword evidence="1" id="KW-1133">Transmembrane helix</keyword>
<protein>
    <submittedName>
        <fullName evidence="2">Uncharacterized protein</fullName>
    </submittedName>
</protein>
<sequence>MVCLGFPFGRAVDTFLMQLFWWMSVVISKACLLFYCYSKMALLPFAIPCTCLQLHNISQVKTKGLLCPHLCLGQVYNSMENLIHLVILGPGMAPLAVHHCALEHHAVPPSTQAIALSRPWPSRASVGTRQSMPLCLGIPMYLPLRACCPPECSLVPCDFNQCKDQM</sequence>
<reference evidence="2" key="1">
    <citation type="submission" date="2024-02" db="EMBL/GenBank/DDBJ databases">
        <authorList>
            <consortium name="ELIXIR-Norway"/>
            <consortium name="Elixir Norway"/>
        </authorList>
    </citation>
    <scope>NUCLEOTIDE SEQUENCE</scope>
</reference>
<dbReference type="Proteomes" id="UP001497444">
    <property type="component" value="Chromosome 14"/>
</dbReference>
<proteinExistence type="predicted"/>
<organism evidence="2 3">
    <name type="scientific">Sphagnum jensenii</name>
    <dbReference type="NCBI Taxonomy" id="128206"/>
    <lineage>
        <taxon>Eukaryota</taxon>
        <taxon>Viridiplantae</taxon>
        <taxon>Streptophyta</taxon>
        <taxon>Embryophyta</taxon>
        <taxon>Bryophyta</taxon>
        <taxon>Sphagnophytina</taxon>
        <taxon>Sphagnopsida</taxon>
        <taxon>Sphagnales</taxon>
        <taxon>Sphagnaceae</taxon>
        <taxon>Sphagnum</taxon>
    </lineage>
</organism>
<dbReference type="EMBL" id="OZ020109">
    <property type="protein sequence ID" value="CAK9261726.1"/>
    <property type="molecule type" value="Genomic_DNA"/>
</dbReference>
<keyword evidence="1" id="KW-0472">Membrane</keyword>
<feature type="transmembrane region" description="Helical" evidence="1">
    <location>
        <begin position="20"/>
        <end position="37"/>
    </location>
</feature>
<keyword evidence="1" id="KW-0812">Transmembrane</keyword>
<name>A0ABP0W4N8_9BRYO</name>
<evidence type="ECO:0000313" key="3">
    <source>
        <dbReference type="Proteomes" id="UP001497444"/>
    </source>
</evidence>
<keyword evidence="3" id="KW-1185">Reference proteome</keyword>
<evidence type="ECO:0000256" key="1">
    <source>
        <dbReference type="SAM" id="Phobius"/>
    </source>
</evidence>
<gene>
    <name evidence="2" type="ORF">CSSPJE1EN1_LOCUS7204</name>
</gene>
<evidence type="ECO:0000313" key="2">
    <source>
        <dbReference type="EMBL" id="CAK9261726.1"/>
    </source>
</evidence>